<dbReference type="GO" id="GO:0006979">
    <property type="term" value="P:response to oxidative stress"/>
    <property type="evidence" value="ECO:0007669"/>
    <property type="project" value="InterPro"/>
</dbReference>
<proteinExistence type="predicted"/>
<keyword evidence="9" id="KW-1185">Reference proteome</keyword>
<dbReference type="GO" id="GO:0006631">
    <property type="term" value="P:fatty acid metabolic process"/>
    <property type="evidence" value="ECO:0007669"/>
    <property type="project" value="UniProtKB-ARBA"/>
</dbReference>
<feature type="region of interest" description="Disordered" evidence="7">
    <location>
        <begin position="1"/>
        <end position="36"/>
    </location>
</feature>
<evidence type="ECO:0000256" key="5">
    <source>
        <dbReference type="ARBA" id="ARBA00023004"/>
    </source>
</evidence>
<keyword evidence="1 6" id="KW-0349">Heme</keyword>
<name>A0A286UL34_9AGAM</name>
<evidence type="ECO:0000256" key="7">
    <source>
        <dbReference type="SAM" id="MobiDB-lite"/>
    </source>
</evidence>
<dbReference type="GO" id="GO:0020037">
    <property type="term" value="F:heme binding"/>
    <property type="evidence" value="ECO:0007669"/>
    <property type="project" value="InterPro"/>
</dbReference>
<dbReference type="PANTHER" id="PTHR11903">
    <property type="entry name" value="PROSTAGLANDIN G/H SYNTHASE"/>
    <property type="match status" value="1"/>
</dbReference>
<dbReference type="GO" id="GO:0004497">
    <property type="term" value="F:monooxygenase activity"/>
    <property type="evidence" value="ECO:0007669"/>
    <property type="project" value="InterPro"/>
</dbReference>
<evidence type="ECO:0000256" key="4">
    <source>
        <dbReference type="ARBA" id="ARBA00023002"/>
    </source>
</evidence>
<dbReference type="STRING" id="2282107.A0A286UL34"/>
<dbReference type="InterPro" id="IPR050783">
    <property type="entry name" value="Oxylipin_biosynth_metab"/>
</dbReference>
<dbReference type="PROSITE" id="PS50292">
    <property type="entry name" value="PEROXIDASE_3"/>
    <property type="match status" value="1"/>
</dbReference>
<dbReference type="CDD" id="cd09817">
    <property type="entry name" value="linoleate_diol_synthase_like"/>
    <property type="match status" value="1"/>
</dbReference>
<dbReference type="GO" id="GO:0051213">
    <property type="term" value="F:dioxygenase activity"/>
    <property type="evidence" value="ECO:0007669"/>
    <property type="project" value="UniProtKB-KW"/>
</dbReference>
<feature type="binding site" description="axial binding residue" evidence="6">
    <location>
        <position position="362"/>
    </location>
    <ligand>
        <name>heme b</name>
        <dbReference type="ChEBI" id="CHEBI:60344"/>
    </ligand>
    <ligandPart>
        <name>Fe</name>
        <dbReference type="ChEBI" id="CHEBI:18248"/>
    </ligandPart>
</feature>
<protein>
    <submittedName>
        <fullName evidence="8">Linoleate diol synthase</fullName>
    </submittedName>
</protein>
<dbReference type="OrthoDB" id="823504at2759"/>
<keyword evidence="5 6" id="KW-0408">Iron</keyword>
<evidence type="ECO:0000256" key="2">
    <source>
        <dbReference type="ARBA" id="ARBA00022723"/>
    </source>
</evidence>
<dbReference type="InterPro" id="IPR036396">
    <property type="entry name" value="Cyt_P450_sf"/>
</dbReference>
<dbReference type="InterPro" id="IPR034812">
    <property type="entry name" value="Ppo-like_N"/>
</dbReference>
<evidence type="ECO:0000256" key="1">
    <source>
        <dbReference type="ARBA" id="ARBA00022617"/>
    </source>
</evidence>
<reference evidence="8 9" key="1">
    <citation type="journal article" date="2017" name="Mol. Ecol.">
        <title>Comparative and population genomic landscape of Phellinus noxius: A hypervariable fungus causing root rot in trees.</title>
        <authorList>
            <person name="Chung C.L."/>
            <person name="Lee T.J."/>
            <person name="Akiba M."/>
            <person name="Lee H.H."/>
            <person name="Kuo T.H."/>
            <person name="Liu D."/>
            <person name="Ke H.M."/>
            <person name="Yokoi T."/>
            <person name="Roa M.B."/>
            <person name="Lu M.J."/>
            <person name="Chang Y.Y."/>
            <person name="Ann P.J."/>
            <person name="Tsai J.N."/>
            <person name="Chen C.Y."/>
            <person name="Tzean S.S."/>
            <person name="Ota Y."/>
            <person name="Hattori T."/>
            <person name="Sahashi N."/>
            <person name="Liou R.F."/>
            <person name="Kikuchi T."/>
            <person name="Tsai I.J."/>
        </authorList>
    </citation>
    <scope>NUCLEOTIDE SEQUENCE [LARGE SCALE GENOMIC DNA]</scope>
    <source>
        <strain evidence="8 9">FFPRI411160</strain>
    </source>
</reference>
<accession>A0A286UL34</accession>
<dbReference type="PANTHER" id="PTHR11903:SF37">
    <property type="entry name" value="PSI-PRODUCING OXYGENASE A"/>
    <property type="match status" value="1"/>
</dbReference>
<keyword evidence="2 6" id="KW-0479">Metal-binding</keyword>
<dbReference type="Gene3D" id="1.10.640.10">
    <property type="entry name" value="Haem peroxidase domain superfamily, animal type"/>
    <property type="match status" value="1"/>
</dbReference>
<evidence type="ECO:0000313" key="8">
    <source>
        <dbReference type="EMBL" id="PAV20239.1"/>
    </source>
</evidence>
<organism evidence="8 9">
    <name type="scientific">Pyrrhoderma noxium</name>
    <dbReference type="NCBI Taxonomy" id="2282107"/>
    <lineage>
        <taxon>Eukaryota</taxon>
        <taxon>Fungi</taxon>
        <taxon>Dikarya</taxon>
        <taxon>Basidiomycota</taxon>
        <taxon>Agaricomycotina</taxon>
        <taxon>Agaricomycetes</taxon>
        <taxon>Hymenochaetales</taxon>
        <taxon>Hymenochaetaceae</taxon>
        <taxon>Pyrrhoderma</taxon>
    </lineage>
</organism>
<dbReference type="InterPro" id="IPR010255">
    <property type="entry name" value="Haem_peroxidase_sf"/>
</dbReference>
<dbReference type="AlphaFoldDB" id="A0A286UL34"/>
<dbReference type="EMBL" id="NBII01000004">
    <property type="protein sequence ID" value="PAV20239.1"/>
    <property type="molecule type" value="Genomic_DNA"/>
</dbReference>
<evidence type="ECO:0000256" key="3">
    <source>
        <dbReference type="ARBA" id="ARBA00022964"/>
    </source>
</evidence>
<keyword evidence="3" id="KW-0223">Dioxygenase</keyword>
<dbReference type="GO" id="GO:0005506">
    <property type="term" value="F:iron ion binding"/>
    <property type="evidence" value="ECO:0007669"/>
    <property type="project" value="InterPro"/>
</dbReference>
<dbReference type="GO" id="GO:0004601">
    <property type="term" value="F:peroxidase activity"/>
    <property type="evidence" value="ECO:0007669"/>
    <property type="project" value="InterPro"/>
</dbReference>
<dbReference type="Pfam" id="PF03098">
    <property type="entry name" value="An_peroxidase"/>
    <property type="match status" value="1"/>
</dbReference>
<dbReference type="SUPFAM" id="SSF48264">
    <property type="entry name" value="Cytochrome P450"/>
    <property type="match status" value="1"/>
</dbReference>
<dbReference type="Proteomes" id="UP000217199">
    <property type="component" value="Unassembled WGS sequence"/>
</dbReference>
<dbReference type="InParanoid" id="A0A286UL34"/>
<dbReference type="InterPro" id="IPR037120">
    <property type="entry name" value="Haem_peroxidase_sf_animal"/>
</dbReference>
<evidence type="ECO:0000313" key="9">
    <source>
        <dbReference type="Proteomes" id="UP000217199"/>
    </source>
</evidence>
<dbReference type="Gene3D" id="1.10.630.10">
    <property type="entry name" value="Cytochrome P450"/>
    <property type="match status" value="1"/>
</dbReference>
<dbReference type="InterPro" id="IPR019791">
    <property type="entry name" value="Haem_peroxidase_animal"/>
</dbReference>
<keyword evidence="4" id="KW-0560">Oxidoreductase</keyword>
<comment type="caution">
    <text evidence="8">The sequence shown here is derived from an EMBL/GenBank/DDBJ whole genome shotgun (WGS) entry which is preliminary data.</text>
</comment>
<dbReference type="GO" id="GO:0016705">
    <property type="term" value="F:oxidoreductase activity, acting on paired donors, with incorporation or reduction of molecular oxygen"/>
    <property type="evidence" value="ECO:0007669"/>
    <property type="project" value="InterPro"/>
</dbReference>
<sequence length="1045" mass="118591">MSSIQRRFTLRRPPTMNKNGETPKPNGVINTNTQNEEHHSSVLKSMKEVRETIKKGLPIVMDPQMISAVLNALHNINNIDDRKMLLEHVLMLMANTPSGSDLSIRLQTSVVSLLYNDLTHPPSTYVSDKYAWRTADGSFNNVCVPDMGKAGLVFDTLLKREKAVEHPAGLSSLMFSFAALVIHTCFRTSHRDWTINETSSYVDLSPLYGNNKADQDRVRAYDGRGFLHPDTFAEDRLLLLPPAVCVLLVLFSRNHNYIAQKLLDINERGTWQDPDAISENKDDPMRKKQDEEIFQTARLINCGWFANVVFSDYFSAILGFVRKGISWSLNPFEEIRKQDHTFVERGQGNSVSVEFNCLYRWHATTSVEDEKWIRKAWEQFFPGKDPEKVTPDDFKRAAAHAQSTEPDCEHWTFGGLKRQENGHFADDDLARILQDATSHPASCFGARGTPGVMRLNEIMGILQSRRWGVCSLNDFRKFLGLKQYSSFLEWNPNPEIAEAASKLYYGDINNLELYVGLQAEETKPVVDGAGLCPGYTTSRAILADAIALTRGDRFYTTDMTPFNYTAWGLRDCQRDETNPGFGSMLGRLFLRTLPDHFTSDSTYTWFPLMTPTSMKNYTETLGIKEKYSFERPRRAPITHVVNDYAVVAEMLKDNAAFRPPYADRVGAVVKGQGFFITYDQNDDSLDDQKLIYNIIIGEEGLGKVVQKFTETTNTIIERDSYSLADRKTKAIDISEMFKMIPIQWFANEIAGISLKTPDNPSGEWTDHELFKMIGELYEFIFLESDAAHELNIEERARKNAEDITRIVKANLRATSNSNRLSFIGLVGSIFSSHSSKKPYNTFLEKLLATEKPIDELANLILSIGIVATVELSQAMINMINLYLDSPQSVLISSEKVKPEELQALAREAMRIDPPFAGVYREARQDRNLRTLSVKSDERLFLSIARANMEPQIFPDPKKIDLTRNAELYITGDGISRSFGNEFVHSIMGAALQTVFSLKNLRRAPGMSGKLKRFRYNENGTEYYHYLDAKMDPIPWATSLILQYDV</sequence>
<dbReference type="SUPFAM" id="SSF48113">
    <property type="entry name" value="Heme-dependent peroxidases"/>
    <property type="match status" value="1"/>
</dbReference>
<evidence type="ECO:0000256" key="6">
    <source>
        <dbReference type="PIRSR" id="PIRSR619791-2"/>
    </source>
</evidence>
<gene>
    <name evidence="8" type="ORF">PNOK_0517300</name>
</gene>